<evidence type="ECO:0000256" key="4">
    <source>
        <dbReference type="ARBA" id="ARBA00023306"/>
    </source>
</evidence>
<evidence type="ECO:0000256" key="3">
    <source>
        <dbReference type="ARBA" id="ARBA00023127"/>
    </source>
</evidence>
<dbReference type="InterPro" id="IPR036915">
    <property type="entry name" value="Cyclin-like_sf"/>
</dbReference>
<dbReference type="PANTHER" id="PTHR10177">
    <property type="entry name" value="CYCLINS"/>
    <property type="match status" value="1"/>
</dbReference>
<evidence type="ECO:0008006" key="11">
    <source>
        <dbReference type="Google" id="ProtNLM"/>
    </source>
</evidence>
<dbReference type="SUPFAM" id="SSF47954">
    <property type="entry name" value="Cyclin-like"/>
    <property type="match status" value="2"/>
</dbReference>
<evidence type="ECO:0000256" key="5">
    <source>
        <dbReference type="RuleBase" id="RU000383"/>
    </source>
</evidence>
<feature type="region of interest" description="Disordered" evidence="6">
    <location>
        <begin position="1"/>
        <end position="23"/>
    </location>
</feature>
<evidence type="ECO:0000256" key="1">
    <source>
        <dbReference type="ARBA" id="ARBA00006955"/>
    </source>
</evidence>
<proteinExistence type="inferred from homology"/>
<accession>A0A921QIL1</accession>
<dbReference type="Proteomes" id="UP000807115">
    <property type="component" value="Chromosome 7"/>
</dbReference>
<keyword evidence="2" id="KW-0132">Cell division</keyword>
<keyword evidence="4" id="KW-0131">Cell cycle</keyword>
<dbReference type="FunFam" id="1.10.472.10:FF:000001">
    <property type="entry name" value="G2/mitotic-specific cyclin"/>
    <property type="match status" value="1"/>
</dbReference>
<dbReference type="GO" id="GO:0051301">
    <property type="term" value="P:cell division"/>
    <property type="evidence" value="ECO:0007669"/>
    <property type="project" value="UniProtKB-KW"/>
</dbReference>
<dbReference type="InterPro" id="IPR006671">
    <property type="entry name" value="Cyclin_N"/>
</dbReference>
<sequence>MPSDPTPLHRHSPPMTVGAPPSPSLSDLLDVNNELAVVEYTEEIYTFYKIAQHERRPCDYLEDQVEIDANMRAVLVDRILDAHDRFKLTPDTLYLTIYIMDLYISLQPILQWELQLVGVSAMLIVCKYEETWAPEVSELIFISGYPREQILSMEKAILNRLEWNLTVPTVYKFLLRFLKAATLGNKAEKEMENMAFFFAELALLQYDLVTRMPSLVAASAVYAARLTLNKAPLWTETLKHHTGFRESEAELIQKQLTRDLSRASR</sequence>
<evidence type="ECO:0000313" key="9">
    <source>
        <dbReference type="EMBL" id="KAG0522437.1"/>
    </source>
</evidence>
<dbReference type="EMBL" id="CM027686">
    <property type="protein sequence ID" value="KAG0522437.1"/>
    <property type="molecule type" value="Genomic_DNA"/>
</dbReference>
<gene>
    <name evidence="9" type="ORF">BDA96_07G036900</name>
</gene>
<dbReference type="Gene3D" id="1.10.472.10">
    <property type="entry name" value="Cyclin-like"/>
    <property type="match status" value="2"/>
</dbReference>
<dbReference type="GO" id="GO:0044772">
    <property type="term" value="P:mitotic cell cycle phase transition"/>
    <property type="evidence" value="ECO:0007669"/>
    <property type="project" value="InterPro"/>
</dbReference>
<dbReference type="InterPro" id="IPR039361">
    <property type="entry name" value="Cyclin"/>
</dbReference>
<reference evidence="9" key="2">
    <citation type="submission" date="2020-10" db="EMBL/GenBank/DDBJ databases">
        <authorList>
            <person name="Cooper E.A."/>
            <person name="Brenton Z.W."/>
            <person name="Flinn B.S."/>
            <person name="Jenkins J."/>
            <person name="Shu S."/>
            <person name="Flowers D."/>
            <person name="Luo F."/>
            <person name="Wang Y."/>
            <person name="Xia P."/>
            <person name="Barry K."/>
            <person name="Daum C."/>
            <person name="Lipzen A."/>
            <person name="Yoshinaga Y."/>
            <person name="Schmutz J."/>
            <person name="Saski C."/>
            <person name="Vermerris W."/>
            <person name="Kresovich S."/>
        </authorList>
    </citation>
    <scope>NUCLEOTIDE SEQUENCE</scope>
</reference>
<dbReference type="InterPro" id="IPR013763">
    <property type="entry name" value="Cyclin-like_dom"/>
</dbReference>
<reference evidence="9" key="1">
    <citation type="journal article" date="2019" name="BMC Genomics">
        <title>A new reference genome for Sorghum bicolor reveals high levels of sequence similarity between sweet and grain genotypes: implications for the genetics of sugar metabolism.</title>
        <authorList>
            <person name="Cooper E.A."/>
            <person name="Brenton Z.W."/>
            <person name="Flinn B.S."/>
            <person name="Jenkins J."/>
            <person name="Shu S."/>
            <person name="Flowers D."/>
            <person name="Luo F."/>
            <person name="Wang Y."/>
            <person name="Xia P."/>
            <person name="Barry K."/>
            <person name="Daum C."/>
            <person name="Lipzen A."/>
            <person name="Yoshinaga Y."/>
            <person name="Schmutz J."/>
            <person name="Saski C."/>
            <person name="Vermerris W."/>
            <person name="Kresovich S."/>
        </authorList>
    </citation>
    <scope>NUCLEOTIDE SEQUENCE</scope>
</reference>
<dbReference type="SMART" id="SM01332">
    <property type="entry name" value="Cyclin_C"/>
    <property type="match status" value="1"/>
</dbReference>
<name>A0A921QIL1_SORBI</name>
<evidence type="ECO:0000256" key="6">
    <source>
        <dbReference type="SAM" id="MobiDB-lite"/>
    </source>
</evidence>
<comment type="caution">
    <text evidence="9">The sequence shown here is derived from an EMBL/GenBank/DDBJ whole genome shotgun (WGS) entry which is preliminary data.</text>
</comment>
<evidence type="ECO:0000256" key="2">
    <source>
        <dbReference type="ARBA" id="ARBA00022618"/>
    </source>
</evidence>
<dbReference type="SMART" id="SM00385">
    <property type="entry name" value="CYCLIN"/>
    <property type="match status" value="2"/>
</dbReference>
<dbReference type="InterPro" id="IPR004367">
    <property type="entry name" value="Cyclin_C-dom"/>
</dbReference>
<dbReference type="AlphaFoldDB" id="A0A921QIL1"/>
<feature type="domain" description="Cyclin-like" evidence="7">
    <location>
        <begin position="77"/>
        <end position="159"/>
    </location>
</feature>
<dbReference type="GO" id="GO:0016538">
    <property type="term" value="F:cyclin-dependent protein serine/threonine kinase regulator activity"/>
    <property type="evidence" value="ECO:0007669"/>
    <property type="project" value="InterPro"/>
</dbReference>
<feature type="domain" description="Cyclin-like" evidence="7">
    <location>
        <begin position="172"/>
        <end position="261"/>
    </location>
</feature>
<dbReference type="InterPro" id="IPR046965">
    <property type="entry name" value="Cyclin_A/B-like"/>
</dbReference>
<feature type="domain" description="Cyclin C-terminal" evidence="8">
    <location>
        <begin position="168"/>
        <end position="263"/>
    </location>
</feature>
<dbReference type="Pfam" id="PF00134">
    <property type="entry name" value="Cyclin_N"/>
    <property type="match status" value="1"/>
</dbReference>
<protein>
    <recommendedName>
        <fullName evidence="11">Cyclin N-terminal domain-containing protein</fullName>
    </recommendedName>
</protein>
<evidence type="ECO:0000259" key="8">
    <source>
        <dbReference type="SMART" id="SM01332"/>
    </source>
</evidence>
<comment type="similarity">
    <text evidence="1">Belongs to the cyclin family. Cyclin AB subfamily.</text>
</comment>
<dbReference type="PIRSF" id="PIRSF001771">
    <property type="entry name" value="Cyclin_A_B_D_E"/>
    <property type="match status" value="1"/>
</dbReference>
<keyword evidence="3 5" id="KW-0195">Cyclin</keyword>
<evidence type="ECO:0000259" key="7">
    <source>
        <dbReference type="SMART" id="SM00385"/>
    </source>
</evidence>
<evidence type="ECO:0000313" key="10">
    <source>
        <dbReference type="Proteomes" id="UP000807115"/>
    </source>
</evidence>
<dbReference type="Pfam" id="PF02984">
    <property type="entry name" value="Cyclin_C"/>
    <property type="match status" value="1"/>
</dbReference>
<organism evidence="9 10">
    <name type="scientific">Sorghum bicolor</name>
    <name type="common">Sorghum</name>
    <name type="synonym">Sorghum vulgare</name>
    <dbReference type="NCBI Taxonomy" id="4558"/>
    <lineage>
        <taxon>Eukaryota</taxon>
        <taxon>Viridiplantae</taxon>
        <taxon>Streptophyta</taxon>
        <taxon>Embryophyta</taxon>
        <taxon>Tracheophyta</taxon>
        <taxon>Spermatophyta</taxon>
        <taxon>Magnoliopsida</taxon>
        <taxon>Liliopsida</taxon>
        <taxon>Poales</taxon>
        <taxon>Poaceae</taxon>
        <taxon>PACMAD clade</taxon>
        <taxon>Panicoideae</taxon>
        <taxon>Andropogonodae</taxon>
        <taxon>Andropogoneae</taxon>
        <taxon>Sorghinae</taxon>
        <taxon>Sorghum</taxon>
    </lineage>
</organism>